<evidence type="ECO:0000313" key="9">
    <source>
        <dbReference type="EMBL" id="MBI6873604.1"/>
    </source>
</evidence>
<keyword evidence="6 7" id="KW-0472">Membrane</keyword>
<sequence>MIKENQKYLNRFLVVMDALGIAVALILAWYIRFKSGILNAPDEGGYLTFREYLKPVICIIPIYLFIYNIFNLYTPYRFKSIYQEFVNILKANIAGILIFILVLFIFKETDYSRYLLFIFNGISIFFTTAERVLIRVFLRHVRKNGYNMKHILIVGYSPLTIELLKRLKRNKQWGYNVLAIIDNNKNLHKKDIEYSTLSEYKKSFGEVAASVQVPEDICVIDKLQFCLDNYDIDEVFITLSIDEYNKLGHIINTCEKSGVRTQIIPDYYKYIPAKPYVEEVDGLPIINIRYIPLDNLANKMIKRFFDISISLISIVLFSPIMLATALIIKLTSPGPILFKQERVGLNKKTFNMYKFRSMHIQKDEEEKVQWTTENDQRKTKFGSFIRKTSIDELLQLFNVLKGDMSLVGPRPERPYFVDKFKEEIPKYMVKHQVRPGITGWAQVNGWRGDTSIERRIECDIYYIENWSFWLDVKIMLLTVFKGFVNKNAY</sequence>
<name>A0A934HX28_9CLOT</name>
<dbReference type="EC" id="2.7.8.31" evidence="9"/>
<dbReference type="InterPro" id="IPR003362">
    <property type="entry name" value="Bact_transf"/>
</dbReference>
<evidence type="ECO:0000256" key="5">
    <source>
        <dbReference type="ARBA" id="ARBA00022989"/>
    </source>
</evidence>
<dbReference type="GO" id="GO:0016020">
    <property type="term" value="C:membrane"/>
    <property type="evidence" value="ECO:0007669"/>
    <property type="project" value="UniProtKB-SubCell"/>
</dbReference>
<keyword evidence="4 7" id="KW-0812">Transmembrane</keyword>
<organism evidence="9 10">
    <name type="scientific">Clostridium aciditolerans</name>
    <dbReference type="NCBI Taxonomy" id="339861"/>
    <lineage>
        <taxon>Bacteria</taxon>
        <taxon>Bacillati</taxon>
        <taxon>Bacillota</taxon>
        <taxon>Clostridia</taxon>
        <taxon>Eubacteriales</taxon>
        <taxon>Clostridiaceae</taxon>
        <taxon>Clostridium</taxon>
    </lineage>
</organism>
<feature type="domain" description="Bacterial sugar transferase" evidence="8">
    <location>
        <begin position="302"/>
        <end position="481"/>
    </location>
</feature>
<evidence type="ECO:0000256" key="2">
    <source>
        <dbReference type="ARBA" id="ARBA00006464"/>
    </source>
</evidence>
<dbReference type="Pfam" id="PF02397">
    <property type="entry name" value="Bac_transf"/>
    <property type="match status" value="1"/>
</dbReference>
<dbReference type="PANTHER" id="PTHR30576:SF0">
    <property type="entry name" value="UNDECAPRENYL-PHOSPHATE N-ACETYLGALACTOSAMINYL 1-PHOSPHATE TRANSFERASE-RELATED"/>
    <property type="match status" value="1"/>
</dbReference>
<dbReference type="Gene3D" id="3.40.50.720">
    <property type="entry name" value="NAD(P)-binding Rossmann-like Domain"/>
    <property type="match status" value="1"/>
</dbReference>
<evidence type="ECO:0000313" key="10">
    <source>
        <dbReference type="Proteomes" id="UP000622687"/>
    </source>
</evidence>
<evidence type="ECO:0000256" key="3">
    <source>
        <dbReference type="ARBA" id="ARBA00022679"/>
    </source>
</evidence>
<dbReference type="AlphaFoldDB" id="A0A934HX28"/>
<dbReference type="NCBIfam" id="TIGR03023">
    <property type="entry name" value="WcaJ_sugtrans"/>
    <property type="match status" value="1"/>
</dbReference>
<dbReference type="RefSeq" id="WP_211143029.1">
    <property type="nucleotide sequence ID" value="NZ_JAEEGB010000014.1"/>
</dbReference>
<comment type="caution">
    <text evidence="9">The sequence shown here is derived from an EMBL/GenBank/DDBJ whole genome shotgun (WGS) entry which is preliminary data.</text>
</comment>
<feature type="transmembrane region" description="Helical" evidence="7">
    <location>
        <begin position="304"/>
        <end position="328"/>
    </location>
</feature>
<accession>A0A934HX28</accession>
<feature type="transmembrane region" description="Helical" evidence="7">
    <location>
        <begin position="52"/>
        <end position="73"/>
    </location>
</feature>
<dbReference type="Proteomes" id="UP000622687">
    <property type="component" value="Unassembled WGS sequence"/>
</dbReference>
<feature type="transmembrane region" description="Helical" evidence="7">
    <location>
        <begin position="12"/>
        <end position="32"/>
    </location>
</feature>
<reference evidence="9" key="1">
    <citation type="submission" date="2020-12" db="EMBL/GenBank/DDBJ databases">
        <title>Clostridium thailandense sp. nov., a novel acetogenic bacterium isolated from peat land soil in Thailand.</title>
        <authorList>
            <person name="Chaikitkaew S."/>
            <person name="Birkeland N.K."/>
        </authorList>
    </citation>
    <scope>NUCLEOTIDE SEQUENCE</scope>
    <source>
        <strain evidence="9">DSM 17425</strain>
    </source>
</reference>
<keyword evidence="5 7" id="KW-1133">Transmembrane helix</keyword>
<evidence type="ECO:0000256" key="1">
    <source>
        <dbReference type="ARBA" id="ARBA00004141"/>
    </source>
</evidence>
<evidence type="ECO:0000256" key="7">
    <source>
        <dbReference type="SAM" id="Phobius"/>
    </source>
</evidence>
<dbReference type="PANTHER" id="PTHR30576">
    <property type="entry name" value="COLANIC BIOSYNTHESIS UDP-GLUCOSE LIPID CARRIER TRANSFERASE"/>
    <property type="match status" value="1"/>
</dbReference>
<evidence type="ECO:0000259" key="8">
    <source>
        <dbReference type="Pfam" id="PF02397"/>
    </source>
</evidence>
<gene>
    <name evidence="9" type="ORF">I6U51_12930</name>
</gene>
<feature type="transmembrane region" description="Helical" evidence="7">
    <location>
        <begin position="112"/>
        <end position="134"/>
    </location>
</feature>
<dbReference type="InterPro" id="IPR017473">
    <property type="entry name" value="Undecaprenyl-P_gluc_Ptfrase"/>
</dbReference>
<comment type="subcellular location">
    <subcellularLocation>
        <location evidence="1">Membrane</location>
        <topology evidence="1">Multi-pass membrane protein</topology>
    </subcellularLocation>
</comment>
<dbReference type="InterPro" id="IPR017475">
    <property type="entry name" value="EPS_sugar_tfrase"/>
</dbReference>
<dbReference type="Pfam" id="PF13727">
    <property type="entry name" value="CoA_binding_3"/>
    <property type="match status" value="1"/>
</dbReference>
<keyword evidence="10" id="KW-1185">Reference proteome</keyword>
<evidence type="ECO:0000256" key="6">
    <source>
        <dbReference type="ARBA" id="ARBA00023136"/>
    </source>
</evidence>
<dbReference type="NCBIfam" id="TIGR03025">
    <property type="entry name" value="EPS_sugtrans"/>
    <property type="match status" value="1"/>
</dbReference>
<comment type="similarity">
    <text evidence="2">Belongs to the bacterial sugar transferase family.</text>
</comment>
<proteinExistence type="inferred from homology"/>
<evidence type="ECO:0000256" key="4">
    <source>
        <dbReference type="ARBA" id="ARBA00022692"/>
    </source>
</evidence>
<protein>
    <submittedName>
        <fullName evidence="9">Undecaprenyl-phosphate glucose phosphotransferase</fullName>
        <ecNumber evidence="9">2.7.8.31</ecNumber>
    </submittedName>
</protein>
<keyword evidence="3 9" id="KW-0808">Transferase</keyword>
<feature type="transmembrane region" description="Helical" evidence="7">
    <location>
        <begin position="85"/>
        <end position="106"/>
    </location>
</feature>
<dbReference type="GO" id="GO:0089702">
    <property type="term" value="F:undecaprenyl-phosphate glucose phosphotransferase activity"/>
    <property type="evidence" value="ECO:0007669"/>
    <property type="project" value="UniProtKB-EC"/>
</dbReference>
<dbReference type="EMBL" id="JAEEGB010000014">
    <property type="protein sequence ID" value="MBI6873604.1"/>
    <property type="molecule type" value="Genomic_DNA"/>
</dbReference>